<name>A0AA88C346_9BURK</name>
<gene>
    <name evidence="1" type="ORF">GCM10007387_26340</name>
</gene>
<protein>
    <submittedName>
        <fullName evidence="1">Uncharacterized protein</fullName>
    </submittedName>
</protein>
<evidence type="ECO:0000313" key="2">
    <source>
        <dbReference type="Proteomes" id="UP000628442"/>
    </source>
</evidence>
<organism evidence="1 2">
    <name type="scientific">Pseudoduganella albidiflava</name>
    <dbReference type="NCBI Taxonomy" id="321983"/>
    <lineage>
        <taxon>Bacteria</taxon>
        <taxon>Pseudomonadati</taxon>
        <taxon>Pseudomonadota</taxon>
        <taxon>Betaproteobacteria</taxon>
        <taxon>Burkholderiales</taxon>
        <taxon>Oxalobacteraceae</taxon>
        <taxon>Telluria group</taxon>
        <taxon>Pseudoduganella</taxon>
    </lineage>
</organism>
<reference evidence="1" key="1">
    <citation type="journal article" date="2014" name="Int. J. Syst. Evol. Microbiol.">
        <title>Complete genome sequence of Corynebacterium casei LMG S-19264T (=DSM 44701T), isolated from a smear-ripened cheese.</title>
        <authorList>
            <consortium name="US DOE Joint Genome Institute (JGI-PGF)"/>
            <person name="Walter F."/>
            <person name="Albersmeier A."/>
            <person name="Kalinowski J."/>
            <person name="Ruckert C."/>
        </authorList>
    </citation>
    <scope>NUCLEOTIDE SEQUENCE</scope>
    <source>
        <strain evidence="1">KCTC 12343</strain>
    </source>
</reference>
<reference evidence="1" key="2">
    <citation type="submission" date="2022-12" db="EMBL/GenBank/DDBJ databases">
        <authorList>
            <person name="Sun Q."/>
            <person name="Kim S."/>
        </authorList>
    </citation>
    <scope>NUCLEOTIDE SEQUENCE</scope>
    <source>
        <strain evidence="1">KCTC 12343</strain>
    </source>
</reference>
<dbReference type="EMBL" id="BMWV01000005">
    <property type="protein sequence ID" value="GGY43039.1"/>
    <property type="molecule type" value="Genomic_DNA"/>
</dbReference>
<comment type="caution">
    <text evidence="1">The sequence shown here is derived from an EMBL/GenBank/DDBJ whole genome shotgun (WGS) entry which is preliminary data.</text>
</comment>
<sequence length="94" mass="10328">MGANAGAWRAEWVGDRMMMPSVRLARNAFSSAGRKTFHGAARRTDALADSIVAADSGKLPDRSITEGGRCAWPASRWNAPWRAIRRTSRSKVRV</sequence>
<evidence type="ECO:0000313" key="1">
    <source>
        <dbReference type="EMBL" id="GGY43039.1"/>
    </source>
</evidence>
<proteinExistence type="predicted"/>
<dbReference type="AlphaFoldDB" id="A0AA88C346"/>
<dbReference type="Proteomes" id="UP000628442">
    <property type="component" value="Unassembled WGS sequence"/>
</dbReference>
<accession>A0AA88C346</accession>